<dbReference type="Pfam" id="PF00005">
    <property type="entry name" value="ABC_tran"/>
    <property type="match status" value="1"/>
</dbReference>
<evidence type="ECO:0000256" key="1">
    <source>
        <dbReference type="ARBA" id="ARBA00006216"/>
    </source>
</evidence>
<keyword evidence="3" id="KW-0067">ATP-binding</keyword>
<proteinExistence type="inferred from homology"/>
<comment type="caution">
    <text evidence="5">The sequence shown here is derived from an EMBL/GenBank/DDBJ whole genome shotgun (WGS) entry which is preliminary data.</text>
</comment>
<evidence type="ECO:0000313" key="5">
    <source>
        <dbReference type="EMBL" id="PIS05774.1"/>
    </source>
</evidence>
<organism evidence="5 6">
    <name type="scientific">Candidatus Buchananbacteria bacterium CG10_big_fil_rev_8_21_14_0_10_33_19</name>
    <dbReference type="NCBI Taxonomy" id="1974525"/>
    <lineage>
        <taxon>Bacteria</taxon>
        <taxon>Candidatus Buchananiibacteriota</taxon>
    </lineage>
</organism>
<dbReference type="InterPro" id="IPR027417">
    <property type="entry name" value="P-loop_NTPase"/>
</dbReference>
<keyword evidence="2" id="KW-0547">Nucleotide-binding</keyword>
<dbReference type="Gene3D" id="3.40.50.300">
    <property type="entry name" value="P-loop containing nucleotide triphosphate hydrolases"/>
    <property type="match status" value="1"/>
</dbReference>
<dbReference type="CDD" id="cd03217">
    <property type="entry name" value="ABC_FeS_Assembly"/>
    <property type="match status" value="1"/>
</dbReference>
<dbReference type="InterPro" id="IPR010230">
    <property type="entry name" value="FeS-cluster_ATPase_SufC"/>
</dbReference>
<feature type="domain" description="ABC transporter" evidence="4">
    <location>
        <begin position="9"/>
        <end position="247"/>
    </location>
</feature>
<reference evidence="6" key="1">
    <citation type="submission" date="2017-09" db="EMBL/GenBank/DDBJ databases">
        <title>Depth-based differentiation of microbial function through sediment-hosted aquifers and enrichment of novel symbionts in the deep terrestrial subsurface.</title>
        <authorList>
            <person name="Probst A.J."/>
            <person name="Ladd B."/>
            <person name="Jarett J.K."/>
            <person name="Geller-Mcgrath D.E."/>
            <person name="Sieber C.M.K."/>
            <person name="Emerson J.B."/>
            <person name="Anantharaman K."/>
            <person name="Thomas B.C."/>
            <person name="Malmstrom R."/>
            <person name="Stieglmeier M."/>
            <person name="Klingl A."/>
            <person name="Woyke T."/>
            <person name="Ryan C.M."/>
            <person name="Banfield J.F."/>
        </authorList>
    </citation>
    <scope>NUCLEOTIDE SEQUENCE [LARGE SCALE GENOMIC DNA]</scope>
</reference>
<dbReference type="GO" id="GO:0016887">
    <property type="term" value="F:ATP hydrolysis activity"/>
    <property type="evidence" value="ECO:0007669"/>
    <property type="project" value="InterPro"/>
</dbReference>
<dbReference type="AlphaFoldDB" id="A0A2H0W375"/>
<protein>
    <submittedName>
        <fullName evidence="5">Fe-S cluster assembly ATPase SufC</fullName>
    </submittedName>
</protein>
<dbReference type="EMBL" id="PEZY01000012">
    <property type="protein sequence ID" value="PIS05774.1"/>
    <property type="molecule type" value="Genomic_DNA"/>
</dbReference>
<dbReference type="NCBIfam" id="TIGR01978">
    <property type="entry name" value="sufC"/>
    <property type="match status" value="1"/>
</dbReference>
<dbReference type="InterPro" id="IPR003593">
    <property type="entry name" value="AAA+_ATPase"/>
</dbReference>
<dbReference type="GO" id="GO:0005524">
    <property type="term" value="F:ATP binding"/>
    <property type="evidence" value="ECO:0007669"/>
    <property type="project" value="UniProtKB-KW"/>
</dbReference>
<evidence type="ECO:0000313" key="6">
    <source>
        <dbReference type="Proteomes" id="UP000229056"/>
    </source>
</evidence>
<dbReference type="PANTHER" id="PTHR43204">
    <property type="entry name" value="ABC TRANSPORTER I FAMILY MEMBER 6, CHLOROPLASTIC"/>
    <property type="match status" value="1"/>
</dbReference>
<comment type="similarity">
    <text evidence="1">Belongs to the ABC transporter superfamily. Ycf16 family.</text>
</comment>
<evidence type="ECO:0000256" key="3">
    <source>
        <dbReference type="ARBA" id="ARBA00022840"/>
    </source>
</evidence>
<evidence type="ECO:0000256" key="2">
    <source>
        <dbReference type="ARBA" id="ARBA00022741"/>
    </source>
</evidence>
<name>A0A2H0W375_9BACT</name>
<gene>
    <name evidence="5" type="primary">sufC</name>
    <name evidence="5" type="ORF">COT80_03330</name>
</gene>
<accession>A0A2H0W375</accession>
<evidence type="ECO:0000259" key="4">
    <source>
        <dbReference type="PROSITE" id="PS50893"/>
    </source>
</evidence>
<dbReference type="PROSITE" id="PS50893">
    <property type="entry name" value="ABC_TRANSPORTER_2"/>
    <property type="match status" value="1"/>
</dbReference>
<dbReference type="SMART" id="SM00382">
    <property type="entry name" value="AAA"/>
    <property type="match status" value="1"/>
</dbReference>
<dbReference type="Proteomes" id="UP000229056">
    <property type="component" value="Unassembled WGS sequence"/>
</dbReference>
<sequence>MAKTVSNEMSVENLFASIGDKQILKGIDLKIKPGKIIALMGPNGSGKSTLSQIITGHPNYQVDKGKVVWQGKNILKLDPDVRAKMGLFLSFQYPNELPGVNMYDFLSTCFQSIYGDKKHKKDFDKILNESLKSLKLSSNFLDRSVNEGFSGGEKKKSEILQMKVLAPKIAILDETDSGLDIDALKLIAKNISDLKSPKIGFLVITHYKRLLKYIKPDEVHIMLDGKIVKSGKYDLVDKLEKQGYGWLK</sequence>
<dbReference type="SUPFAM" id="SSF52540">
    <property type="entry name" value="P-loop containing nucleoside triphosphate hydrolases"/>
    <property type="match status" value="1"/>
</dbReference>
<dbReference type="InterPro" id="IPR003439">
    <property type="entry name" value="ABC_transporter-like_ATP-bd"/>
</dbReference>
<dbReference type="PANTHER" id="PTHR43204:SF1">
    <property type="entry name" value="ABC TRANSPORTER I FAMILY MEMBER 6, CHLOROPLASTIC"/>
    <property type="match status" value="1"/>
</dbReference>